<evidence type="ECO:0000256" key="5">
    <source>
        <dbReference type="ARBA" id="ARBA00022679"/>
    </source>
</evidence>
<evidence type="ECO:0000313" key="14">
    <source>
        <dbReference type="Proteomes" id="UP000029267"/>
    </source>
</evidence>
<evidence type="ECO:0000256" key="10">
    <source>
        <dbReference type="ARBA" id="ARBA00048968"/>
    </source>
</evidence>
<evidence type="ECO:0000256" key="11">
    <source>
        <dbReference type="ARBA" id="ARBA00049893"/>
    </source>
</evidence>
<evidence type="ECO:0000256" key="12">
    <source>
        <dbReference type="RuleBase" id="RU361274"/>
    </source>
</evidence>
<name>A0ABU6BC42_9BACL</name>
<dbReference type="SUPFAM" id="SSF64438">
    <property type="entry name" value="CNF1/YfiH-like putative cysteine hydrolases"/>
    <property type="match status" value="1"/>
</dbReference>
<reference evidence="13 14" key="1">
    <citation type="journal article" date="2014" name="Genome Announc.">
        <title>Draft Genome Sequence of Geobacillus icigianus Strain G1w1T Isolated from Hot Springs in the Valley of Geysers, Kamchatka (Russian Federation).</title>
        <authorList>
            <person name="Bryanskaya A.V."/>
            <person name="Rozanov A.S."/>
            <person name="Logacheva M.D."/>
            <person name="Kotenko A.V."/>
            <person name="Peltek S.E."/>
        </authorList>
    </citation>
    <scope>NUCLEOTIDE SEQUENCE [LARGE SCALE GENOMIC DNA]</scope>
    <source>
        <strain evidence="13 14">G1w1</strain>
    </source>
</reference>
<dbReference type="Gene3D" id="3.60.140.10">
    <property type="entry name" value="CNF1/YfiH-like putative cysteine hydrolases"/>
    <property type="match status" value="1"/>
</dbReference>
<dbReference type="Pfam" id="PF02578">
    <property type="entry name" value="Cu-oxidase_4"/>
    <property type="match status" value="1"/>
</dbReference>
<sequence length="284" mass="31194">MKKRQTGVELTRMPDVFQHDSHGWLRCTAPPFAGAVVGMTTKQGGESKGAFASLNMGLHVGDERAAVVNNRRRLGEWLAFPLEHWVCCEQVHGAEIQKVTKHDRGKGTDDWGTAIPGVDGLYTAEPGVLLALCFADCVPVYLAAPSAGLVGLVHAGWRGTARGIAPKMVQHWRYQERVEPDAMYVAIGPAIGPCCYTVDDRVIAGLRATLPKDCPLPWRETSPGQYALDLKEANRLQLLAAGVPNSQIWVSERCTSCEETLFFSHRRDRGTTGRMVAFIGRREE</sequence>
<keyword evidence="7" id="KW-0378">Hydrolase</keyword>
<evidence type="ECO:0000256" key="2">
    <source>
        <dbReference type="ARBA" id="ARBA00001947"/>
    </source>
</evidence>
<dbReference type="InterPro" id="IPR038371">
    <property type="entry name" value="Cu_polyphenol_OxRdtase_sf"/>
</dbReference>
<dbReference type="Proteomes" id="UP000029267">
    <property type="component" value="Unassembled WGS sequence"/>
</dbReference>
<dbReference type="InterPro" id="IPR011324">
    <property type="entry name" value="Cytotoxic_necrot_fac-like_cat"/>
</dbReference>
<comment type="similarity">
    <text evidence="4 12">Belongs to the purine nucleoside phosphorylase YfiH/LACC1 family.</text>
</comment>
<evidence type="ECO:0000256" key="3">
    <source>
        <dbReference type="ARBA" id="ARBA00003215"/>
    </source>
</evidence>
<dbReference type="EMBL" id="JPYA02000001">
    <property type="protein sequence ID" value="MEB3749473.1"/>
    <property type="molecule type" value="Genomic_DNA"/>
</dbReference>
<evidence type="ECO:0000313" key="13">
    <source>
        <dbReference type="EMBL" id="MEB3749473.1"/>
    </source>
</evidence>
<dbReference type="PANTHER" id="PTHR30616">
    <property type="entry name" value="UNCHARACTERIZED PROTEIN YFIH"/>
    <property type="match status" value="1"/>
</dbReference>
<dbReference type="CDD" id="cd16833">
    <property type="entry name" value="YfiH"/>
    <property type="match status" value="1"/>
</dbReference>
<evidence type="ECO:0000256" key="6">
    <source>
        <dbReference type="ARBA" id="ARBA00022723"/>
    </source>
</evidence>
<evidence type="ECO:0000256" key="9">
    <source>
        <dbReference type="ARBA" id="ARBA00047989"/>
    </source>
</evidence>
<comment type="function">
    <text evidence="3">Purine nucleoside enzyme that catalyzes the phosphorolysis of adenosine and inosine nucleosides, yielding D-ribose 1-phosphate and the respective free bases, adenine and hypoxanthine. Also catalyzes the phosphorolysis of S-methyl-5'-thioadenosine into adenine and S-methyl-5-thio-alpha-D-ribose 1-phosphate. Also has adenosine deaminase activity.</text>
</comment>
<dbReference type="GO" id="GO:0016491">
    <property type="term" value="F:oxidoreductase activity"/>
    <property type="evidence" value="ECO:0007669"/>
    <property type="project" value="UniProtKB-KW"/>
</dbReference>
<dbReference type="NCBIfam" id="TIGR00726">
    <property type="entry name" value="peptidoglycan editing factor PgeF"/>
    <property type="match status" value="1"/>
</dbReference>
<keyword evidence="5" id="KW-0808">Transferase</keyword>
<comment type="cofactor">
    <cofactor evidence="2">
        <name>Zn(2+)</name>
        <dbReference type="ChEBI" id="CHEBI:29105"/>
    </cofactor>
</comment>
<keyword evidence="6" id="KW-0479">Metal-binding</keyword>
<comment type="catalytic activity">
    <reaction evidence="11">
        <text>S-methyl-5'-thioadenosine + phosphate = 5-(methylsulfanyl)-alpha-D-ribose 1-phosphate + adenine</text>
        <dbReference type="Rhea" id="RHEA:11852"/>
        <dbReference type="ChEBI" id="CHEBI:16708"/>
        <dbReference type="ChEBI" id="CHEBI:17509"/>
        <dbReference type="ChEBI" id="CHEBI:43474"/>
        <dbReference type="ChEBI" id="CHEBI:58533"/>
        <dbReference type="EC" id="2.4.2.28"/>
    </reaction>
    <physiologicalReaction direction="left-to-right" evidence="11">
        <dbReference type="Rhea" id="RHEA:11853"/>
    </physiologicalReaction>
</comment>
<evidence type="ECO:0000256" key="1">
    <source>
        <dbReference type="ARBA" id="ARBA00000553"/>
    </source>
</evidence>
<keyword evidence="14" id="KW-1185">Reference proteome</keyword>
<comment type="catalytic activity">
    <reaction evidence="1">
        <text>inosine + phosphate = alpha-D-ribose 1-phosphate + hypoxanthine</text>
        <dbReference type="Rhea" id="RHEA:27646"/>
        <dbReference type="ChEBI" id="CHEBI:17368"/>
        <dbReference type="ChEBI" id="CHEBI:17596"/>
        <dbReference type="ChEBI" id="CHEBI:43474"/>
        <dbReference type="ChEBI" id="CHEBI:57720"/>
        <dbReference type="EC" id="2.4.2.1"/>
    </reaction>
    <physiologicalReaction direction="left-to-right" evidence="1">
        <dbReference type="Rhea" id="RHEA:27647"/>
    </physiologicalReaction>
</comment>
<keyword evidence="8" id="KW-0862">Zinc</keyword>
<gene>
    <name evidence="13" type="ORF">EP10_000312</name>
</gene>
<comment type="caution">
    <text evidence="13">The sequence shown here is derived from an EMBL/GenBank/DDBJ whole genome shotgun (WGS) entry which is preliminary data.</text>
</comment>
<accession>A0ABU6BC42</accession>
<evidence type="ECO:0000256" key="8">
    <source>
        <dbReference type="ARBA" id="ARBA00022833"/>
    </source>
</evidence>
<keyword evidence="13" id="KW-0560">Oxidoreductase</keyword>
<protein>
    <recommendedName>
        <fullName evidence="12">Purine nucleoside phosphorylase</fullName>
    </recommendedName>
</protein>
<comment type="catalytic activity">
    <reaction evidence="9">
        <text>adenosine + H2O + H(+) = inosine + NH4(+)</text>
        <dbReference type="Rhea" id="RHEA:24408"/>
        <dbReference type="ChEBI" id="CHEBI:15377"/>
        <dbReference type="ChEBI" id="CHEBI:15378"/>
        <dbReference type="ChEBI" id="CHEBI:16335"/>
        <dbReference type="ChEBI" id="CHEBI:17596"/>
        <dbReference type="ChEBI" id="CHEBI:28938"/>
        <dbReference type="EC" id="3.5.4.4"/>
    </reaction>
    <physiologicalReaction direction="left-to-right" evidence="9">
        <dbReference type="Rhea" id="RHEA:24409"/>
    </physiologicalReaction>
</comment>
<evidence type="ECO:0000256" key="7">
    <source>
        <dbReference type="ARBA" id="ARBA00022801"/>
    </source>
</evidence>
<dbReference type="PANTHER" id="PTHR30616:SF2">
    <property type="entry name" value="PURINE NUCLEOSIDE PHOSPHORYLASE LACC1"/>
    <property type="match status" value="1"/>
</dbReference>
<comment type="catalytic activity">
    <reaction evidence="10">
        <text>adenosine + phosphate = alpha-D-ribose 1-phosphate + adenine</text>
        <dbReference type="Rhea" id="RHEA:27642"/>
        <dbReference type="ChEBI" id="CHEBI:16335"/>
        <dbReference type="ChEBI" id="CHEBI:16708"/>
        <dbReference type="ChEBI" id="CHEBI:43474"/>
        <dbReference type="ChEBI" id="CHEBI:57720"/>
        <dbReference type="EC" id="2.4.2.1"/>
    </reaction>
    <physiologicalReaction direction="left-to-right" evidence="10">
        <dbReference type="Rhea" id="RHEA:27643"/>
    </physiologicalReaction>
</comment>
<proteinExistence type="inferred from homology"/>
<evidence type="ECO:0000256" key="4">
    <source>
        <dbReference type="ARBA" id="ARBA00007353"/>
    </source>
</evidence>
<dbReference type="InterPro" id="IPR003730">
    <property type="entry name" value="Cu_polyphenol_OxRdtase"/>
</dbReference>
<organism evidence="13 14">
    <name type="scientific">Geobacillus icigianus</name>
    <dbReference type="NCBI Taxonomy" id="1430331"/>
    <lineage>
        <taxon>Bacteria</taxon>
        <taxon>Bacillati</taxon>
        <taxon>Bacillota</taxon>
        <taxon>Bacilli</taxon>
        <taxon>Bacillales</taxon>
        <taxon>Anoxybacillaceae</taxon>
        <taxon>Geobacillus</taxon>
    </lineage>
</organism>